<gene>
    <name evidence="6" type="ORF">ACFSX3_08670</name>
</gene>
<proteinExistence type="inferred from homology"/>
<accession>A0ABW5F5L9</accession>
<keyword evidence="5" id="KW-0804">Transcription</keyword>
<dbReference type="InterPro" id="IPR013325">
    <property type="entry name" value="RNA_pol_sigma_r2"/>
</dbReference>
<dbReference type="InterPro" id="IPR036388">
    <property type="entry name" value="WH-like_DNA-bd_sf"/>
</dbReference>
<dbReference type="Gene3D" id="1.10.10.10">
    <property type="entry name" value="Winged helix-like DNA-binding domain superfamily/Winged helix DNA-binding domain"/>
    <property type="match status" value="1"/>
</dbReference>
<reference evidence="7" key="1">
    <citation type="journal article" date="2019" name="Int. J. Syst. Evol. Microbiol.">
        <title>The Global Catalogue of Microorganisms (GCM) 10K type strain sequencing project: providing services to taxonomists for standard genome sequencing and annotation.</title>
        <authorList>
            <consortium name="The Broad Institute Genomics Platform"/>
            <consortium name="The Broad Institute Genome Sequencing Center for Infectious Disease"/>
            <person name="Wu L."/>
            <person name="Ma J."/>
        </authorList>
    </citation>
    <scope>NUCLEOTIDE SEQUENCE [LARGE SCALE GENOMIC DNA]</scope>
    <source>
        <strain evidence="7">CCM 8725</strain>
    </source>
</reference>
<organism evidence="6 7">
    <name type="scientific">Paenibacillus rhizoplanae</name>
    <dbReference type="NCBI Taxonomy" id="1917181"/>
    <lineage>
        <taxon>Bacteria</taxon>
        <taxon>Bacillati</taxon>
        <taxon>Bacillota</taxon>
        <taxon>Bacilli</taxon>
        <taxon>Bacillales</taxon>
        <taxon>Paenibacillaceae</taxon>
        <taxon>Paenibacillus</taxon>
    </lineage>
</organism>
<dbReference type="PANTHER" id="PTHR43133">
    <property type="entry name" value="RNA POLYMERASE ECF-TYPE SIGMA FACTO"/>
    <property type="match status" value="1"/>
</dbReference>
<dbReference type="InterPro" id="IPR013324">
    <property type="entry name" value="RNA_pol_sigma_r3/r4-like"/>
</dbReference>
<dbReference type="SUPFAM" id="SSF88946">
    <property type="entry name" value="Sigma2 domain of RNA polymerase sigma factors"/>
    <property type="match status" value="1"/>
</dbReference>
<evidence type="ECO:0000256" key="4">
    <source>
        <dbReference type="ARBA" id="ARBA00023125"/>
    </source>
</evidence>
<comment type="caution">
    <text evidence="6">The sequence shown here is derived from an EMBL/GenBank/DDBJ whole genome shotgun (WGS) entry which is preliminary data.</text>
</comment>
<keyword evidence="7" id="KW-1185">Reference proteome</keyword>
<sequence>MEDQGIIQLYLQRSQQAITETRNKYGAYCRAIARNIVANQPDTEECENDTYLAAWNAIPPNLPRRLPVFLGRITRNIALDKHGYNTAKKRSRQFEVILEELEDCLPAAETVETEHAAGETARLINEFLYGLEEGARNLFIRRYWYADSIESLASRFDMSSSKVKSSLFRTRNKLRVHLDQGGVHL</sequence>
<dbReference type="RefSeq" id="WP_209986977.1">
    <property type="nucleotide sequence ID" value="NZ_JBHSVQ010000001.1"/>
</dbReference>
<evidence type="ECO:0000313" key="7">
    <source>
        <dbReference type="Proteomes" id="UP001597448"/>
    </source>
</evidence>
<dbReference type="InterPro" id="IPR014284">
    <property type="entry name" value="RNA_pol_sigma-70_dom"/>
</dbReference>
<name>A0ABW5F5L9_9BACL</name>
<dbReference type="NCBIfam" id="TIGR02937">
    <property type="entry name" value="sigma70-ECF"/>
    <property type="match status" value="1"/>
</dbReference>
<keyword evidence="2" id="KW-0805">Transcription regulation</keyword>
<evidence type="ECO:0000256" key="3">
    <source>
        <dbReference type="ARBA" id="ARBA00023082"/>
    </source>
</evidence>
<protein>
    <submittedName>
        <fullName evidence="6">RNA polymerase sigma factor</fullName>
    </submittedName>
</protein>
<evidence type="ECO:0000256" key="5">
    <source>
        <dbReference type="ARBA" id="ARBA00023163"/>
    </source>
</evidence>
<dbReference type="EMBL" id="JBHUKY010000019">
    <property type="protein sequence ID" value="MFD2409939.1"/>
    <property type="molecule type" value="Genomic_DNA"/>
</dbReference>
<dbReference type="Proteomes" id="UP001597448">
    <property type="component" value="Unassembled WGS sequence"/>
</dbReference>
<dbReference type="SUPFAM" id="SSF88659">
    <property type="entry name" value="Sigma3 and sigma4 domains of RNA polymerase sigma factors"/>
    <property type="match status" value="1"/>
</dbReference>
<evidence type="ECO:0000313" key="6">
    <source>
        <dbReference type="EMBL" id="MFD2409939.1"/>
    </source>
</evidence>
<evidence type="ECO:0000256" key="1">
    <source>
        <dbReference type="ARBA" id="ARBA00010641"/>
    </source>
</evidence>
<comment type="similarity">
    <text evidence="1">Belongs to the sigma-70 factor family. ECF subfamily.</text>
</comment>
<keyword evidence="4" id="KW-0238">DNA-binding</keyword>
<dbReference type="InterPro" id="IPR039425">
    <property type="entry name" value="RNA_pol_sigma-70-like"/>
</dbReference>
<evidence type="ECO:0000256" key="2">
    <source>
        <dbReference type="ARBA" id="ARBA00023015"/>
    </source>
</evidence>
<keyword evidence="3" id="KW-0731">Sigma factor</keyword>
<dbReference type="Gene3D" id="1.10.1740.10">
    <property type="match status" value="1"/>
</dbReference>
<dbReference type="PANTHER" id="PTHR43133:SF8">
    <property type="entry name" value="RNA POLYMERASE SIGMA FACTOR HI_1459-RELATED"/>
    <property type="match status" value="1"/>
</dbReference>